<evidence type="ECO:0000313" key="5">
    <source>
        <dbReference type="Proteomes" id="UP000295794"/>
    </source>
</evidence>
<keyword evidence="2" id="KW-0560">Oxidoreductase</keyword>
<dbReference type="SUPFAM" id="SSF51905">
    <property type="entry name" value="FAD/NAD(P)-binding domain"/>
    <property type="match status" value="1"/>
</dbReference>
<dbReference type="InterPro" id="IPR017830">
    <property type="entry name" value="SQase_HpnE"/>
</dbReference>
<dbReference type="AlphaFoldDB" id="A0A377QA26"/>
<dbReference type="InterPro" id="IPR050464">
    <property type="entry name" value="Zeta_carotene_desat/Oxidored"/>
</dbReference>
<gene>
    <name evidence="2" type="primary">pds_1</name>
    <name evidence="3" type="ORF">EV682_11591</name>
    <name evidence="2" type="ORF">NCTC11159_02751</name>
</gene>
<name>A0A377QA26_9NEIS</name>
<evidence type="ECO:0000313" key="4">
    <source>
        <dbReference type="Proteomes" id="UP000255108"/>
    </source>
</evidence>
<evidence type="ECO:0000313" key="3">
    <source>
        <dbReference type="EMBL" id="TCU82452.1"/>
    </source>
</evidence>
<dbReference type="InterPro" id="IPR036188">
    <property type="entry name" value="FAD/NAD-bd_sf"/>
</dbReference>
<proteinExistence type="predicted"/>
<dbReference type="InterPro" id="IPR002937">
    <property type="entry name" value="Amino_oxidase"/>
</dbReference>
<organism evidence="2 4">
    <name type="scientific">Iodobacter fluviatilis</name>
    <dbReference type="NCBI Taxonomy" id="537"/>
    <lineage>
        <taxon>Bacteria</taxon>
        <taxon>Pseudomonadati</taxon>
        <taxon>Pseudomonadota</taxon>
        <taxon>Betaproteobacteria</taxon>
        <taxon>Neisseriales</taxon>
        <taxon>Chitinibacteraceae</taxon>
        <taxon>Iodobacter</taxon>
    </lineage>
</organism>
<keyword evidence="5" id="KW-1185">Reference proteome</keyword>
<dbReference type="EC" id="1.3.5.5" evidence="2"/>
<dbReference type="GO" id="GO:0016491">
    <property type="term" value="F:oxidoreductase activity"/>
    <property type="evidence" value="ECO:0007669"/>
    <property type="project" value="UniProtKB-KW"/>
</dbReference>
<evidence type="ECO:0000259" key="1">
    <source>
        <dbReference type="Pfam" id="PF01593"/>
    </source>
</evidence>
<sequence>MAGMENVVAVLKQYSVAVLGAGYAGMTAATELAAAGVHVSVFEAGKVLGGRARKVGLEGKSLDNGQHLVIGAYTGLLEMMTKVGADSQAGFLRRPMELQVEPGFRLACPKLPAPLHLAFGLLFAKGLSWSERFALVRTIRVAQAAKWRLAEDLTVSAWLKEQRQPDVLISRFWQPLTVAALNTPLEQASAQVLLNVLRDSLGGARAASDLLLPRLDFSALYPDAAARFIEQKGGHVYRSRRVRRVEKVAQGWQLNGENEVFDAVICALPPHGLSALQVSVPNVLPLQVRGWTYQPIVTVYLQYAPDVQLPKPMLGLSDSMAQWVFDRGYTHNTAGLIAVVISAEGQHQALAQNELARLLIQELHQRLALPKDALWYRVITEKRATFACTPDLQRPGNQTCAAGFWLAGDYTAGLAGKGDYPATLEGAVRSGKAAAEGLLQELTNKL</sequence>
<dbReference type="PANTHER" id="PTHR42923">
    <property type="entry name" value="PROTOPORPHYRINOGEN OXIDASE"/>
    <property type="match status" value="1"/>
</dbReference>
<reference evidence="3 5" key="2">
    <citation type="submission" date="2019-03" db="EMBL/GenBank/DDBJ databases">
        <title>Genomic Encyclopedia of Type Strains, Phase IV (KMG-IV): sequencing the most valuable type-strain genomes for metagenomic binning, comparative biology and taxonomic classification.</title>
        <authorList>
            <person name="Goeker M."/>
        </authorList>
    </citation>
    <scope>NUCLEOTIDE SEQUENCE [LARGE SCALE GENOMIC DNA]</scope>
    <source>
        <strain evidence="3 5">DSM 3764</strain>
    </source>
</reference>
<dbReference type="NCBIfam" id="TIGR03467">
    <property type="entry name" value="HpnE"/>
    <property type="match status" value="1"/>
</dbReference>
<reference evidence="2 4" key="1">
    <citation type="submission" date="2018-06" db="EMBL/GenBank/DDBJ databases">
        <authorList>
            <consortium name="Pathogen Informatics"/>
            <person name="Doyle S."/>
        </authorList>
    </citation>
    <scope>NUCLEOTIDE SEQUENCE [LARGE SCALE GENOMIC DNA]</scope>
    <source>
        <strain evidence="2 4">NCTC11159</strain>
    </source>
</reference>
<dbReference type="Pfam" id="PF01593">
    <property type="entry name" value="Amino_oxidase"/>
    <property type="match status" value="1"/>
</dbReference>
<dbReference type="OrthoDB" id="7849608at2"/>
<evidence type="ECO:0000313" key="2">
    <source>
        <dbReference type="EMBL" id="STQ91677.1"/>
    </source>
</evidence>
<accession>A0A377QA26</accession>
<dbReference type="Gene3D" id="3.50.50.60">
    <property type="entry name" value="FAD/NAD(P)-binding domain"/>
    <property type="match status" value="1"/>
</dbReference>
<dbReference type="Proteomes" id="UP000255108">
    <property type="component" value="Unassembled WGS sequence"/>
</dbReference>
<dbReference type="Proteomes" id="UP000295794">
    <property type="component" value="Unassembled WGS sequence"/>
</dbReference>
<dbReference type="EMBL" id="UGHR01000001">
    <property type="protein sequence ID" value="STQ91677.1"/>
    <property type="molecule type" value="Genomic_DNA"/>
</dbReference>
<dbReference type="PANTHER" id="PTHR42923:SF47">
    <property type="entry name" value="BLR3003 PROTEIN"/>
    <property type="match status" value="1"/>
</dbReference>
<protein>
    <submittedName>
        <fullName evidence="2">15-cis-phytoene desaturase</fullName>
        <ecNumber evidence="2">1.3.5.5</ecNumber>
    </submittedName>
    <submittedName>
        <fullName evidence="3">Squalene-associated FAD-dependent desaturase</fullName>
    </submittedName>
</protein>
<dbReference type="EMBL" id="SMBT01000015">
    <property type="protein sequence ID" value="TCU82452.1"/>
    <property type="molecule type" value="Genomic_DNA"/>
</dbReference>
<feature type="domain" description="Amine oxidase" evidence="1">
    <location>
        <begin position="24"/>
        <end position="438"/>
    </location>
</feature>